<evidence type="ECO:0000259" key="9">
    <source>
        <dbReference type="PROSITE" id="PS51755"/>
    </source>
</evidence>
<evidence type="ECO:0000256" key="2">
    <source>
        <dbReference type="ARBA" id="ARBA00023012"/>
    </source>
</evidence>
<dbReference type="PROSITE" id="PS51755">
    <property type="entry name" value="OMPR_PHOB"/>
    <property type="match status" value="1"/>
</dbReference>
<keyword evidence="3" id="KW-0805">Transcription regulation</keyword>
<protein>
    <submittedName>
        <fullName evidence="10">Response regulator transcription factor</fullName>
    </submittedName>
</protein>
<dbReference type="Pfam" id="PF00486">
    <property type="entry name" value="Trans_reg_C"/>
    <property type="match status" value="1"/>
</dbReference>
<dbReference type="Gene3D" id="6.10.250.690">
    <property type="match status" value="1"/>
</dbReference>
<evidence type="ECO:0000313" key="11">
    <source>
        <dbReference type="Proteomes" id="UP001241748"/>
    </source>
</evidence>
<dbReference type="Gene3D" id="3.40.50.2300">
    <property type="match status" value="1"/>
</dbReference>
<name>A0ABV4YVW6_9BACI</name>
<dbReference type="InterPro" id="IPR036388">
    <property type="entry name" value="WH-like_DNA-bd_sf"/>
</dbReference>
<dbReference type="SUPFAM" id="SSF52172">
    <property type="entry name" value="CheY-like"/>
    <property type="match status" value="1"/>
</dbReference>
<gene>
    <name evidence="10" type="ORF">P5G62_017925</name>
</gene>
<dbReference type="Gene3D" id="1.10.10.10">
    <property type="entry name" value="Winged helix-like DNA-binding domain superfamily/Winged helix DNA-binding domain"/>
    <property type="match status" value="1"/>
</dbReference>
<dbReference type="InterPro" id="IPR011006">
    <property type="entry name" value="CheY-like_superfamily"/>
</dbReference>
<keyword evidence="1 6" id="KW-0597">Phosphoprotein</keyword>
<dbReference type="Proteomes" id="UP001241748">
    <property type="component" value="Unassembled WGS sequence"/>
</dbReference>
<dbReference type="PANTHER" id="PTHR48111:SF73">
    <property type="entry name" value="ALKALINE PHOSPHATASE SYNTHESIS TRANSCRIPTIONAL REGULATORY PROTEIN PHOP"/>
    <property type="match status" value="1"/>
</dbReference>
<keyword evidence="11" id="KW-1185">Reference proteome</keyword>
<feature type="domain" description="Response regulatory" evidence="8">
    <location>
        <begin position="3"/>
        <end position="116"/>
    </location>
</feature>
<dbReference type="InterPro" id="IPR001867">
    <property type="entry name" value="OmpR/PhoB-type_DNA-bd"/>
</dbReference>
<dbReference type="CDD" id="cd00383">
    <property type="entry name" value="trans_reg_C"/>
    <property type="match status" value="1"/>
</dbReference>
<dbReference type="InterPro" id="IPR039420">
    <property type="entry name" value="WalR-like"/>
</dbReference>
<comment type="caution">
    <text evidence="10">The sequence shown here is derived from an EMBL/GenBank/DDBJ whole genome shotgun (WGS) entry which is preliminary data.</text>
</comment>
<keyword evidence="2" id="KW-0902">Two-component regulatory system</keyword>
<dbReference type="RefSeq" id="WP_306072358.1">
    <property type="nucleotide sequence ID" value="NZ_JAROBZ020000001.1"/>
</dbReference>
<dbReference type="PROSITE" id="PS50110">
    <property type="entry name" value="RESPONSE_REGULATORY"/>
    <property type="match status" value="1"/>
</dbReference>
<dbReference type="InterPro" id="IPR001789">
    <property type="entry name" value="Sig_transdc_resp-reg_receiver"/>
</dbReference>
<organism evidence="10 11">
    <name type="scientific">Neobacillus driksii</name>
    <dbReference type="NCBI Taxonomy" id="3035913"/>
    <lineage>
        <taxon>Bacteria</taxon>
        <taxon>Bacillati</taxon>
        <taxon>Bacillota</taxon>
        <taxon>Bacilli</taxon>
        <taxon>Bacillales</taxon>
        <taxon>Bacillaceae</taxon>
        <taxon>Neobacillus</taxon>
    </lineage>
</organism>
<sequence>MVSILLVDDEIRMLNLLGLYLEPHGYKCIKSESGKDALDLLEEEKIDIVILDVMMPEMDGWTTCKKIREFSNVPIIMLTARSETVDVIKGLKFGADDYVTKPFNEDELLARIEALLRRTNDLKEKLLVFKGLEWKEESVELKYQNQVIQVTPKEFALIGLFLKNPHKVFSRDHLLSTIWGLNSHIDDRTIDSHIRNLREKLRNAGFPIDNHLFTVWGVGYKWVTEDNVTH</sequence>
<feature type="modified residue" description="4-aspartylphosphate" evidence="6">
    <location>
        <position position="52"/>
    </location>
</feature>
<evidence type="ECO:0000256" key="1">
    <source>
        <dbReference type="ARBA" id="ARBA00022553"/>
    </source>
</evidence>
<keyword evidence="4 7" id="KW-0238">DNA-binding</keyword>
<dbReference type="CDD" id="cd17574">
    <property type="entry name" value="REC_OmpR"/>
    <property type="match status" value="1"/>
</dbReference>
<reference evidence="10 11" key="1">
    <citation type="submission" date="2024-05" db="EMBL/GenBank/DDBJ databases">
        <authorList>
            <person name="Venkateswaran K."/>
        </authorList>
    </citation>
    <scope>NUCLEOTIDE SEQUENCE [LARGE SCALE GENOMIC DNA]</scope>
    <source>
        <strain evidence="10 11">179-C4-2-HS</strain>
    </source>
</reference>
<evidence type="ECO:0000256" key="3">
    <source>
        <dbReference type="ARBA" id="ARBA00023015"/>
    </source>
</evidence>
<dbReference type="SMART" id="SM00448">
    <property type="entry name" value="REC"/>
    <property type="match status" value="1"/>
</dbReference>
<evidence type="ECO:0000259" key="8">
    <source>
        <dbReference type="PROSITE" id="PS50110"/>
    </source>
</evidence>
<dbReference type="SMART" id="SM00862">
    <property type="entry name" value="Trans_reg_C"/>
    <property type="match status" value="1"/>
</dbReference>
<dbReference type="PANTHER" id="PTHR48111">
    <property type="entry name" value="REGULATOR OF RPOS"/>
    <property type="match status" value="1"/>
</dbReference>
<evidence type="ECO:0000256" key="4">
    <source>
        <dbReference type="ARBA" id="ARBA00023125"/>
    </source>
</evidence>
<evidence type="ECO:0000313" key="10">
    <source>
        <dbReference type="EMBL" id="MFB3169005.1"/>
    </source>
</evidence>
<evidence type="ECO:0000256" key="6">
    <source>
        <dbReference type="PROSITE-ProRule" id="PRU00169"/>
    </source>
</evidence>
<evidence type="ECO:0000256" key="7">
    <source>
        <dbReference type="PROSITE-ProRule" id="PRU01091"/>
    </source>
</evidence>
<proteinExistence type="predicted"/>
<dbReference type="EMBL" id="JAROBZ020000001">
    <property type="protein sequence ID" value="MFB3169005.1"/>
    <property type="molecule type" value="Genomic_DNA"/>
</dbReference>
<keyword evidence="5" id="KW-0804">Transcription</keyword>
<accession>A0ABV4YVW6</accession>
<feature type="domain" description="OmpR/PhoB-type" evidence="9">
    <location>
        <begin position="124"/>
        <end position="224"/>
    </location>
</feature>
<evidence type="ECO:0000256" key="5">
    <source>
        <dbReference type="ARBA" id="ARBA00023163"/>
    </source>
</evidence>
<dbReference type="Pfam" id="PF00072">
    <property type="entry name" value="Response_reg"/>
    <property type="match status" value="1"/>
</dbReference>
<feature type="DNA-binding region" description="OmpR/PhoB-type" evidence="7">
    <location>
        <begin position="124"/>
        <end position="224"/>
    </location>
</feature>